<feature type="region of interest" description="Disordered" evidence="1">
    <location>
        <begin position="1"/>
        <end position="24"/>
    </location>
</feature>
<evidence type="ECO:0000313" key="3">
    <source>
        <dbReference type="Proteomes" id="UP001292094"/>
    </source>
</evidence>
<accession>A0AAE1P0B7</accession>
<evidence type="ECO:0000256" key="1">
    <source>
        <dbReference type="SAM" id="MobiDB-lite"/>
    </source>
</evidence>
<comment type="caution">
    <text evidence="2">The sequence shown here is derived from an EMBL/GenBank/DDBJ whole genome shotgun (WGS) entry which is preliminary data.</text>
</comment>
<organism evidence="2 3">
    <name type="scientific">Petrolisthes manimaculis</name>
    <dbReference type="NCBI Taxonomy" id="1843537"/>
    <lineage>
        <taxon>Eukaryota</taxon>
        <taxon>Metazoa</taxon>
        <taxon>Ecdysozoa</taxon>
        <taxon>Arthropoda</taxon>
        <taxon>Crustacea</taxon>
        <taxon>Multicrustacea</taxon>
        <taxon>Malacostraca</taxon>
        <taxon>Eumalacostraca</taxon>
        <taxon>Eucarida</taxon>
        <taxon>Decapoda</taxon>
        <taxon>Pleocyemata</taxon>
        <taxon>Anomura</taxon>
        <taxon>Galatheoidea</taxon>
        <taxon>Porcellanidae</taxon>
        <taxon>Petrolisthes</taxon>
    </lineage>
</organism>
<gene>
    <name evidence="2" type="ORF">Pmani_029053</name>
</gene>
<name>A0AAE1P0B7_9EUCA</name>
<keyword evidence="3" id="KW-1185">Reference proteome</keyword>
<reference evidence="2" key="1">
    <citation type="submission" date="2023-11" db="EMBL/GenBank/DDBJ databases">
        <title>Genome assemblies of two species of porcelain crab, Petrolisthes cinctipes and Petrolisthes manimaculis (Anomura: Porcellanidae).</title>
        <authorList>
            <person name="Angst P."/>
        </authorList>
    </citation>
    <scope>NUCLEOTIDE SEQUENCE</scope>
    <source>
        <strain evidence="2">PB745_02</strain>
        <tissue evidence="2">Gill</tissue>
    </source>
</reference>
<protein>
    <submittedName>
        <fullName evidence="2">Uncharacterized protein</fullName>
    </submittedName>
</protein>
<evidence type="ECO:0000313" key="2">
    <source>
        <dbReference type="EMBL" id="KAK4298602.1"/>
    </source>
</evidence>
<dbReference type="Proteomes" id="UP001292094">
    <property type="component" value="Unassembled WGS sequence"/>
</dbReference>
<sequence length="83" mass="9227">MNANSVNSDTVKHGDRANSELTSTLPQVLDTVLKRLENMEHRFSAHSDISAPSNVQKFSAPPSLQKFSPPSKVPNFKTTYKQQ</sequence>
<proteinExistence type="predicted"/>
<dbReference type="AlphaFoldDB" id="A0AAE1P0B7"/>
<dbReference type="EMBL" id="JAWZYT010003392">
    <property type="protein sequence ID" value="KAK4298602.1"/>
    <property type="molecule type" value="Genomic_DNA"/>
</dbReference>
<feature type="region of interest" description="Disordered" evidence="1">
    <location>
        <begin position="44"/>
        <end position="83"/>
    </location>
</feature>